<evidence type="ECO:0000313" key="9">
    <source>
        <dbReference type="Proteomes" id="UP000190080"/>
    </source>
</evidence>
<dbReference type="STRING" id="1450648.CLORY_04760"/>
<gene>
    <name evidence="8" type="primary">bcr</name>
    <name evidence="8" type="ORF">CLORY_04760</name>
</gene>
<evidence type="ECO:0000256" key="3">
    <source>
        <dbReference type="ARBA" id="ARBA00022692"/>
    </source>
</evidence>
<evidence type="ECO:0000256" key="5">
    <source>
        <dbReference type="ARBA" id="ARBA00023136"/>
    </source>
</evidence>
<feature type="transmembrane region" description="Helical" evidence="6">
    <location>
        <begin position="382"/>
        <end position="401"/>
    </location>
</feature>
<feature type="transmembrane region" description="Helical" evidence="6">
    <location>
        <begin position="263"/>
        <end position="281"/>
    </location>
</feature>
<proteinExistence type="predicted"/>
<feature type="transmembrane region" description="Helical" evidence="6">
    <location>
        <begin position="293"/>
        <end position="311"/>
    </location>
</feature>
<accession>A0A1V4IX31</accession>
<feature type="transmembrane region" description="Helical" evidence="6">
    <location>
        <begin position="148"/>
        <end position="174"/>
    </location>
</feature>
<dbReference type="GO" id="GO:0005886">
    <property type="term" value="C:plasma membrane"/>
    <property type="evidence" value="ECO:0007669"/>
    <property type="project" value="UniProtKB-SubCell"/>
</dbReference>
<dbReference type="SUPFAM" id="SSF103473">
    <property type="entry name" value="MFS general substrate transporter"/>
    <property type="match status" value="1"/>
</dbReference>
<dbReference type="InterPro" id="IPR011701">
    <property type="entry name" value="MFS"/>
</dbReference>
<dbReference type="Proteomes" id="UP000190080">
    <property type="component" value="Unassembled WGS sequence"/>
</dbReference>
<dbReference type="GO" id="GO:0022857">
    <property type="term" value="F:transmembrane transporter activity"/>
    <property type="evidence" value="ECO:0007669"/>
    <property type="project" value="InterPro"/>
</dbReference>
<feature type="transmembrane region" description="Helical" evidence="6">
    <location>
        <begin position="90"/>
        <end position="109"/>
    </location>
</feature>
<comment type="caution">
    <text evidence="8">The sequence shown here is derived from an EMBL/GenBank/DDBJ whole genome shotgun (WGS) entry which is preliminary data.</text>
</comment>
<keyword evidence="4 6" id="KW-1133">Transmembrane helix</keyword>
<dbReference type="InterPro" id="IPR020846">
    <property type="entry name" value="MFS_dom"/>
</dbReference>
<evidence type="ECO:0000256" key="6">
    <source>
        <dbReference type="SAM" id="Phobius"/>
    </source>
</evidence>
<dbReference type="PANTHER" id="PTHR23502:SF132">
    <property type="entry name" value="POLYAMINE TRANSPORTER 2-RELATED"/>
    <property type="match status" value="1"/>
</dbReference>
<evidence type="ECO:0000256" key="1">
    <source>
        <dbReference type="ARBA" id="ARBA00004651"/>
    </source>
</evidence>
<keyword evidence="5 6" id="KW-0472">Membrane</keyword>
<feature type="transmembrane region" description="Helical" evidence="6">
    <location>
        <begin position="180"/>
        <end position="197"/>
    </location>
</feature>
<dbReference type="OrthoDB" id="9800416at2"/>
<reference evidence="8 9" key="1">
    <citation type="submission" date="2017-03" db="EMBL/GenBank/DDBJ databases">
        <title>Genome sequence of Clostridium oryzae DSM 28571.</title>
        <authorList>
            <person name="Poehlein A."/>
            <person name="Daniel R."/>
        </authorList>
    </citation>
    <scope>NUCLEOTIDE SEQUENCE [LARGE SCALE GENOMIC DNA]</scope>
    <source>
        <strain evidence="8 9">DSM 28571</strain>
    </source>
</reference>
<dbReference type="RefSeq" id="WP_079421932.1">
    <property type="nucleotide sequence ID" value="NZ_MZGV01000003.1"/>
</dbReference>
<feature type="transmembrane region" description="Helical" evidence="6">
    <location>
        <begin position="21"/>
        <end position="39"/>
    </location>
</feature>
<dbReference type="EMBL" id="MZGV01000003">
    <property type="protein sequence ID" value="OPJ64608.1"/>
    <property type="molecule type" value="Genomic_DNA"/>
</dbReference>
<protein>
    <submittedName>
        <fullName evidence="8">Bicyclomycin resistance protein</fullName>
    </submittedName>
</protein>
<evidence type="ECO:0000259" key="7">
    <source>
        <dbReference type="PROSITE" id="PS50850"/>
    </source>
</evidence>
<evidence type="ECO:0000313" key="8">
    <source>
        <dbReference type="EMBL" id="OPJ64608.1"/>
    </source>
</evidence>
<feature type="transmembrane region" description="Helical" evidence="6">
    <location>
        <begin position="59"/>
        <end position="78"/>
    </location>
</feature>
<keyword evidence="9" id="KW-1185">Reference proteome</keyword>
<keyword evidence="3 6" id="KW-0812">Transmembrane</keyword>
<dbReference type="AlphaFoldDB" id="A0A1V4IX31"/>
<feature type="transmembrane region" description="Helical" evidence="6">
    <location>
        <begin position="115"/>
        <end position="136"/>
    </location>
</feature>
<dbReference type="PANTHER" id="PTHR23502">
    <property type="entry name" value="MAJOR FACILITATOR SUPERFAMILY"/>
    <property type="match status" value="1"/>
</dbReference>
<organism evidence="8 9">
    <name type="scientific">Clostridium oryzae</name>
    <dbReference type="NCBI Taxonomy" id="1450648"/>
    <lineage>
        <taxon>Bacteria</taxon>
        <taxon>Bacillati</taxon>
        <taxon>Bacillota</taxon>
        <taxon>Clostridia</taxon>
        <taxon>Eubacteriales</taxon>
        <taxon>Clostridiaceae</taxon>
        <taxon>Clostridium</taxon>
    </lineage>
</organism>
<dbReference type="Pfam" id="PF07690">
    <property type="entry name" value="MFS_1"/>
    <property type="match status" value="1"/>
</dbReference>
<name>A0A1V4IX31_9CLOT</name>
<feature type="domain" description="Major facilitator superfamily (MFS) profile" evidence="7">
    <location>
        <begin position="24"/>
        <end position="407"/>
    </location>
</feature>
<feature type="transmembrane region" description="Helical" evidence="6">
    <location>
        <begin position="218"/>
        <end position="243"/>
    </location>
</feature>
<keyword evidence="2" id="KW-0813">Transport</keyword>
<comment type="subcellular location">
    <subcellularLocation>
        <location evidence="1">Cell membrane</location>
        <topology evidence="1">Multi-pass membrane protein</topology>
    </subcellularLocation>
</comment>
<evidence type="ECO:0000256" key="2">
    <source>
        <dbReference type="ARBA" id="ARBA00022448"/>
    </source>
</evidence>
<dbReference type="InterPro" id="IPR036259">
    <property type="entry name" value="MFS_trans_sf"/>
</dbReference>
<dbReference type="Gene3D" id="1.20.1720.10">
    <property type="entry name" value="Multidrug resistance protein D"/>
    <property type="match status" value="1"/>
</dbReference>
<sequence>MVKKDKTQSTILLMPQKHLGSTGLILFISLMGMFIPLSIDLYLPAMPTMTNYFKATSAMVNLTLIAFYLFFAVGIILFGPLSDKHGRKPILIFCLSLYTVGSIASALSMSIYQLILFRIIQSLGAGGVMAISTALVKDCFSGKLKSKVLAVVQAMGVIAPMVAPIAGAAILRVAEWRDTFWVLALIGSLTLITALMFQETLPKAKRYSGNLEGSLKRLLVVGKNVGFSAFLFVAAMLAAPYMAYVAMSSYIYQNHFSLNAQTYSFFFAVNSALAILGPVIYIRSIGKLSARTFSWCCFGVALVSGFCILLLGNQSPLIFLISYLPFTLVESAIRPFSTNILLDQQSEDIGSASSLINAVHTILGSIGMALGSLAWINMVHGLGIIMISSSLIAVTVWIILLHSKAIVNGIKD</sequence>
<dbReference type="PROSITE" id="PS50850">
    <property type="entry name" value="MFS"/>
    <property type="match status" value="1"/>
</dbReference>
<evidence type="ECO:0000256" key="4">
    <source>
        <dbReference type="ARBA" id="ARBA00022989"/>
    </source>
</evidence>